<keyword evidence="4" id="KW-1185">Reference proteome</keyword>
<organism evidence="3 4">
    <name type="scientific">Tigriopus californicus</name>
    <name type="common">Marine copepod</name>
    <dbReference type="NCBI Taxonomy" id="6832"/>
    <lineage>
        <taxon>Eukaryota</taxon>
        <taxon>Metazoa</taxon>
        <taxon>Ecdysozoa</taxon>
        <taxon>Arthropoda</taxon>
        <taxon>Crustacea</taxon>
        <taxon>Multicrustacea</taxon>
        <taxon>Hexanauplia</taxon>
        <taxon>Copepoda</taxon>
        <taxon>Harpacticoida</taxon>
        <taxon>Harpacticidae</taxon>
        <taxon>Tigriopus</taxon>
    </lineage>
</organism>
<feature type="chain" id="PRO_5021779990" evidence="2">
    <location>
        <begin position="25"/>
        <end position="638"/>
    </location>
</feature>
<evidence type="ECO:0000256" key="1">
    <source>
        <dbReference type="SAM" id="MobiDB-lite"/>
    </source>
</evidence>
<gene>
    <name evidence="3" type="ORF">TCAL_04012</name>
</gene>
<dbReference type="AlphaFoldDB" id="A0A553NCV4"/>
<reference evidence="3 4" key="1">
    <citation type="journal article" date="2018" name="Nat. Ecol. Evol.">
        <title>Genomic signatures of mitonuclear coevolution across populations of Tigriopus californicus.</title>
        <authorList>
            <person name="Barreto F.S."/>
            <person name="Watson E.T."/>
            <person name="Lima T.G."/>
            <person name="Willett C.S."/>
            <person name="Edmands S."/>
            <person name="Li W."/>
            <person name="Burton R.S."/>
        </authorList>
    </citation>
    <scope>NUCLEOTIDE SEQUENCE [LARGE SCALE GENOMIC DNA]</scope>
    <source>
        <strain evidence="3 4">San Diego</strain>
    </source>
</reference>
<feature type="region of interest" description="Disordered" evidence="1">
    <location>
        <begin position="313"/>
        <end position="413"/>
    </location>
</feature>
<evidence type="ECO:0000313" key="4">
    <source>
        <dbReference type="Proteomes" id="UP000318571"/>
    </source>
</evidence>
<dbReference type="EMBL" id="VCGU01000458">
    <property type="protein sequence ID" value="TRY63179.1"/>
    <property type="molecule type" value="Genomic_DNA"/>
</dbReference>
<feature type="compositionally biased region" description="Polar residues" evidence="1">
    <location>
        <begin position="313"/>
        <end position="323"/>
    </location>
</feature>
<evidence type="ECO:0000256" key="2">
    <source>
        <dbReference type="SAM" id="SignalP"/>
    </source>
</evidence>
<feature type="signal peptide" evidence="2">
    <location>
        <begin position="1"/>
        <end position="24"/>
    </location>
</feature>
<comment type="caution">
    <text evidence="3">The sequence shown here is derived from an EMBL/GenBank/DDBJ whole genome shotgun (WGS) entry which is preliminary data.</text>
</comment>
<sequence>MQISKRIRRMIIVLLILTLNITHGLKILDELLHFKENIIQGVKNIFKKDDDCGCPCRDYSVSHCETTYVQKCHQAHYNEVCESVPVYVTHKEKVTECQKCKKYYETVPVTKWVTECNPVYDEKCHTKYLSHCSSETRCVMIYQTICKTGYDGYGQHCTNEPRNHCYPETKCHKTPQTNCVPIKKESCSKVQREVTEQQERSQCLPFERSQATVQSLADQNSCPGSGFEAIGSDGSLINAGYGDHVAHYGPDISSSGTGPSGYLAPSATGTGLGGGYSAPGPSVGGNHLIPLDYGQDADVNLFGNGISNSVTGAGYDDSNTYSGHDSKQPRRKQPPHLNRPRDVPLGPGGASTGTRPTVKQNPLTPTSGLRGPFPLTGGSQYPDSHAHTGSDQDNPFLRPTNLGPEPTLLTGPVSDGITNPSSPSSDGMTNSLYPVLASYPTGGQGPFSELSAYGAPKDLKSRPTIVSSPGFNPNFFNQGLGSTHYTPSGTGFAPPSDDNLFVKGTSGPISSLEHPTPPPISGSGSGSGISSTILTGEHAEQGYQIDASDGYGITRQIKGLTDSLYDSFDEFMHPKTQLKRENKDNPDPLTLTNPFLRRHKATKNRRRKLNRRKNVVGSFSVDEDDEILGWIPINPPMV</sequence>
<feature type="compositionally biased region" description="Polar residues" evidence="1">
    <location>
        <begin position="352"/>
        <end position="367"/>
    </location>
</feature>
<protein>
    <submittedName>
        <fullName evidence="3">Uncharacterized protein</fullName>
    </submittedName>
</protein>
<accession>A0A553NCV4</accession>
<keyword evidence="2" id="KW-0732">Signal</keyword>
<evidence type="ECO:0000313" key="3">
    <source>
        <dbReference type="EMBL" id="TRY63179.1"/>
    </source>
</evidence>
<dbReference type="Proteomes" id="UP000318571">
    <property type="component" value="Chromosome 10"/>
</dbReference>
<proteinExistence type="predicted"/>
<name>A0A553NCV4_TIGCA</name>
<feature type="region of interest" description="Disordered" evidence="1">
    <location>
        <begin position="509"/>
        <end position="528"/>
    </location>
</feature>